<reference evidence="2" key="1">
    <citation type="submission" date="2021-11" db="EMBL/GenBank/DDBJ databases">
        <authorList>
            <consortium name="Genoscope - CEA"/>
            <person name="William W."/>
        </authorList>
    </citation>
    <scope>NUCLEOTIDE SEQUENCE</scope>
</reference>
<gene>
    <name evidence="2" type="ORF">PECAL_3P21180</name>
</gene>
<protein>
    <submittedName>
        <fullName evidence="2">Uncharacterized protein</fullName>
    </submittedName>
</protein>
<evidence type="ECO:0000313" key="3">
    <source>
        <dbReference type="Proteomes" id="UP000789595"/>
    </source>
</evidence>
<dbReference type="AlphaFoldDB" id="A0A8J2SHU0"/>
<dbReference type="EMBL" id="CAKKNE010000003">
    <property type="protein sequence ID" value="CAH0372140.1"/>
    <property type="molecule type" value="Genomic_DNA"/>
</dbReference>
<evidence type="ECO:0000313" key="2">
    <source>
        <dbReference type="EMBL" id="CAH0372140.1"/>
    </source>
</evidence>
<accession>A0A8J2SHU0</accession>
<proteinExistence type="predicted"/>
<organism evidence="2 3">
    <name type="scientific">Pelagomonas calceolata</name>
    <dbReference type="NCBI Taxonomy" id="35677"/>
    <lineage>
        <taxon>Eukaryota</taxon>
        <taxon>Sar</taxon>
        <taxon>Stramenopiles</taxon>
        <taxon>Ochrophyta</taxon>
        <taxon>Pelagophyceae</taxon>
        <taxon>Pelagomonadales</taxon>
        <taxon>Pelagomonadaceae</taxon>
        <taxon>Pelagomonas</taxon>
    </lineage>
</organism>
<comment type="caution">
    <text evidence="2">The sequence shown here is derived from an EMBL/GenBank/DDBJ whole genome shotgun (WGS) entry which is preliminary data.</text>
</comment>
<feature type="signal peptide" evidence="1">
    <location>
        <begin position="1"/>
        <end position="19"/>
    </location>
</feature>
<dbReference type="Proteomes" id="UP000789595">
    <property type="component" value="Unassembled WGS sequence"/>
</dbReference>
<feature type="chain" id="PRO_5035156145" evidence="1">
    <location>
        <begin position="20"/>
        <end position="559"/>
    </location>
</feature>
<evidence type="ECO:0000256" key="1">
    <source>
        <dbReference type="SAM" id="SignalP"/>
    </source>
</evidence>
<dbReference type="OrthoDB" id="10585218at2759"/>
<name>A0A8J2SHU0_9STRA</name>
<sequence>MSAAKRLPAWAAACLLVAAATDECHAPVANTYTMDPPAATYPARPLRELTTPLTTVIRWLGNDEAQLAASLGTLRATLPRARITIAARDMERARRVGARFEVERVVGVDAVPTLTTGQVVVADASVVFQPDATRTRLVAMKGCAAAGRRFAVGDAQSVAGWLRGGDCSESTTGLILANGCAHSNAFGEVVSENELPYFALLHPSADCPWRSTLTARLQTFSAVCAKPPCAVPLSRVKNRKRTQQLLDTHGLNDKTGADAALLLRKRRPLFAEPYHNETPTTDCLLMGAGDYKDPQVYATFLRSLREAGSACDVTLFTNDAASPDIQSIFNKFNARWHRFLPVVDGLSSDDVARQAFQTAPGLGRLASTLRFRIFRSYLMGESRHTYVGWADVRDVFFQSCPFSRLRSGALHVFSETALLTLAHKRRVYLEWSRRAWGFDCSDEYETYHDAPPVNLGVVLGARSSVLQALDTLICQLERCGGWDQFLWSKLVYERTIGATAHIGDDDAAVANLCANLDVEVGDASRVVSSRGEPYSIVHQYDRYDGVVRAVASRWPFAAA</sequence>
<keyword evidence="1" id="KW-0732">Signal</keyword>
<keyword evidence="3" id="KW-1185">Reference proteome</keyword>